<dbReference type="SUPFAM" id="SSF50969">
    <property type="entry name" value="YVTN repeat-like/Quinoprotein amine dehydrogenase"/>
    <property type="match status" value="1"/>
</dbReference>
<name>A0A438MUP7_EXOME</name>
<evidence type="ECO:0000256" key="1">
    <source>
        <dbReference type="PROSITE-ProRule" id="PRU00221"/>
    </source>
</evidence>
<dbReference type="AlphaFoldDB" id="A0A438MUP7"/>
<proteinExistence type="predicted"/>
<dbReference type="Proteomes" id="UP000288859">
    <property type="component" value="Unassembled WGS sequence"/>
</dbReference>
<organism evidence="3 4">
    <name type="scientific">Exophiala mesophila</name>
    <name type="common">Black yeast-like fungus</name>
    <dbReference type="NCBI Taxonomy" id="212818"/>
    <lineage>
        <taxon>Eukaryota</taxon>
        <taxon>Fungi</taxon>
        <taxon>Dikarya</taxon>
        <taxon>Ascomycota</taxon>
        <taxon>Pezizomycotina</taxon>
        <taxon>Eurotiomycetes</taxon>
        <taxon>Chaetothyriomycetidae</taxon>
        <taxon>Chaetothyriales</taxon>
        <taxon>Herpotrichiellaceae</taxon>
        <taxon>Exophiala</taxon>
    </lineage>
</organism>
<feature type="region of interest" description="Disordered" evidence="2">
    <location>
        <begin position="892"/>
        <end position="929"/>
    </location>
</feature>
<feature type="region of interest" description="Disordered" evidence="2">
    <location>
        <begin position="814"/>
        <end position="879"/>
    </location>
</feature>
<feature type="compositionally biased region" description="Acidic residues" evidence="2">
    <location>
        <begin position="598"/>
        <end position="610"/>
    </location>
</feature>
<evidence type="ECO:0000313" key="3">
    <source>
        <dbReference type="EMBL" id="RVX67474.1"/>
    </source>
</evidence>
<dbReference type="InterPro" id="IPR015943">
    <property type="entry name" value="WD40/YVTN_repeat-like_dom_sf"/>
</dbReference>
<feature type="compositionally biased region" description="Polar residues" evidence="2">
    <location>
        <begin position="761"/>
        <end position="778"/>
    </location>
</feature>
<dbReference type="VEuPathDB" id="FungiDB:PV10_01953"/>
<dbReference type="InterPro" id="IPR011044">
    <property type="entry name" value="Quino_amine_DH_bsu"/>
</dbReference>
<dbReference type="GO" id="GO:0003723">
    <property type="term" value="F:RNA binding"/>
    <property type="evidence" value="ECO:0007669"/>
    <property type="project" value="TreeGrafter"/>
</dbReference>
<comment type="caution">
    <text evidence="3">The sequence shown here is derived from an EMBL/GenBank/DDBJ whole genome shotgun (WGS) entry which is preliminary data.</text>
</comment>
<feature type="region of interest" description="Disordered" evidence="2">
    <location>
        <begin position="572"/>
        <end position="625"/>
    </location>
</feature>
<sequence length="1005" mass="110455">MDVHRCRFVPYPSRPINTLAFSHPSDVSRDTPTDLRLALGRNNGDLEIWNPLGGAWLQEVVFKGAKDTTIEQVAWTQDILAYTHDSASPFDKGNLRLFSTGGSDSITEWDLATGTPRRVVHTNSEDIWCFAAQPQISHAEAGDDLDAGAGSQLLAAGCGNGSVILFSTADDDLRYLRSLPTPASSKAKVLSVIWRDRKTIVAGYDDSTIRVFDVPTRSIVRNMSLGKPVEGNETVAWALKCLPDGTILSGDSTGELKIWNSKNYSLSQRLKTHQADILDISASSKGDMIFTVGVDRRTVAYMPTGNITGTKFQRWAELSHKRYHNHDVKCSASFESKDLSVLVSGGIDGVPVITPIRRYQSENHLSLAHLPQKPQLSTSTSSRVFVAWWDREITVYHLPAHSPSVNTALPRSPTYQVMTRLSLQHKDALEDVQISERGDILVAATANRLKLFQLRKAFAAGRPTIRTKQIELPPVIGKLGGRQAGVSPDGRWLFVIRRDNTINLVKILYPKDPKQPPIFHENITKLSRSARPRTQTCLASHAETITQVTFSSDGRILAIGCLDGSIDTWMLEGHEDTSPIPSNSTSSGRPSDLSSESSSDEDDDDDDDDVAPVTHGQKWVRNTSGSSLPRLDSAIIVLTFRPSSMSTPHKGSANGESNIGLHATRRNPHPVAHKLPNADVKLFALTARHQLFEFDVFTNSLSDWSRRNPPEYLPESLRKQTHRVVGCFWDANDLAERGERLWLYGHNYLVMVDVSRDFPQGSDTKVKSQNTSNLTSGQKGRLGPYDVLEPALNGTISPTTRDYKSIDAVGNLQPIIYQPSPSKKRKRQHSTNGAGAEMKPSDRGDGMGSGMRKFTSTGEHAEMINIDNPDTKNRDSEASPDQIDILVQLRRNGGDQKPHVGNDEDSIGGDASGMLSHTSHSARSQDQSSSPLSFYTHSYNSILGIGILGPLGSATLEQSVTNLTDDGSATRLWPTPGPRLEIVIVERSIWDMPHVPRFDGGDWGS</sequence>
<feature type="compositionally biased region" description="Polar residues" evidence="2">
    <location>
        <begin position="645"/>
        <end position="657"/>
    </location>
</feature>
<protein>
    <recommendedName>
        <fullName evidence="5">Anaphase-promoting complex subunit 4 WD40 domain-containing protein</fullName>
    </recommendedName>
</protein>
<reference evidence="3 4" key="1">
    <citation type="submission" date="2017-03" db="EMBL/GenBank/DDBJ databases">
        <title>Genomes of endolithic fungi from Antarctica.</title>
        <authorList>
            <person name="Coleine C."/>
            <person name="Masonjones S."/>
            <person name="Stajich J.E."/>
        </authorList>
    </citation>
    <scope>NUCLEOTIDE SEQUENCE [LARGE SCALE GENOMIC DNA]</scope>
    <source>
        <strain evidence="3 4">CCFEE 6314</strain>
    </source>
</reference>
<dbReference type="InterPro" id="IPR046351">
    <property type="entry name" value="UTP4"/>
</dbReference>
<keyword evidence="1" id="KW-0853">WD repeat</keyword>
<dbReference type="PROSITE" id="PS50082">
    <property type="entry name" value="WD_REPEATS_2"/>
    <property type="match status" value="1"/>
</dbReference>
<dbReference type="PANTHER" id="PTHR44163">
    <property type="entry name" value="U3 SMALL NUCLEOLAR RNA-ASSOCIATED PROTEIN 4 HOMOLOG"/>
    <property type="match status" value="1"/>
</dbReference>
<dbReference type="GO" id="GO:0030686">
    <property type="term" value="C:90S preribosome"/>
    <property type="evidence" value="ECO:0007669"/>
    <property type="project" value="InterPro"/>
</dbReference>
<evidence type="ECO:0000256" key="2">
    <source>
        <dbReference type="SAM" id="MobiDB-lite"/>
    </source>
</evidence>
<dbReference type="EMBL" id="NAJM01000048">
    <property type="protein sequence ID" value="RVX67474.1"/>
    <property type="molecule type" value="Genomic_DNA"/>
</dbReference>
<feature type="repeat" description="WD" evidence="1">
    <location>
        <begin position="538"/>
        <end position="569"/>
    </location>
</feature>
<dbReference type="Pfam" id="PF00400">
    <property type="entry name" value="WD40"/>
    <property type="match status" value="1"/>
</dbReference>
<evidence type="ECO:0008006" key="5">
    <source>
        <dbReference type="Google" id="ProtNLM"/>
    </source>
</evidence>
<feature type="compositionally biased region" description="Low complexity" evidence="2">
    <location>
        <begin position="919"/>
        <end position="929"/>
    </location>
</feature>
<dbReference type="SUPFAM" id="SSF50998">
    <property type="entry name" value="Quinoprotein alcohol dehydrogenase-like"/>
    <property type="match status" value="1"/>
</dbReference>
<dbReference type="GO" id="GO:0000462">
    <property type="term" value="P:maturation of SSU-rRNA from tricistronic rRNA transcript (SSU-rRNA, 5.8S rRNA, LSU-rRNA)"/>
    <property type="evidence" value="ECO:0007669"/>
    <property type="project" value="InterPro"/>
</dbReference>
<dbReference type="PROSITE" id="PS50294">
    <property type="entry name" value="WD_REPEATS_REGION"/>
    <property type="match status" value="1"/>
</dbReference>
<dbReference type="Gene3D" id="2.130.10.10">
    <property type="entry name" value="YVTN repeat-like/Quinoprotein amine dehydrogenase"/>
    <property type="match status" value="2"/>
</dbReference>
<dbReference type="InterPro" id="IPR011047">
    <property type="entry name" value="Quinoprotein_ADH-like_sf"/>
</dbReference>
<dbReference type="GO" id="GO:0032040">
    <property type="term" value="C:small-subunit processome"/>
    <property type="evidence" value="ECO:0007669"/>
    <property type="project" value="TreeGrafter"/>
</dbReference>
<dbReference type="InterPro" id="IPR001680">
    <property type="entry name" value="WD40_rpt"/>
</dbReference>
<evidence type="ECO:0000313" key="4">
    <source>
        <dbReference type="Proteomes" id="UP000288859"/>
    </source>
</evidence>
<dbReference type="SMART" id="SM00320">
    <property type="entry name" value="WD40"/>
    <property type="match status" value="7"/>
</dbReference>
<feature type="region of interest" description="Disordered" evidence="2">
    <location>
        <begin position="645"/>
        <end position="666"/>
    </location>
</feature>
<dbReference type="OrthoDB" id="8883818at2759"/>
<dbReference type="PANTHER" id="PTHR44163:SF1">
    <property type="entry name" value="U3 SMALL NUCLEOLAR RNA-ASSOCIATED PROTEIN 4 HOMOLOG"/>
    <property type="match status" value="1"/>
</dbReference>
<feature type="region of interest" description="Disordered" evidence="2">
    <location>
        <begin position="761"/>
        <end position="786"/>
    </location>
</feature>
<feature type="compositionally biased region" description="Basic and acidic residues" evidence="2">
    <location>
        <begin position="892"/>
        <end position="902"/>
    </location>
</feature>
<dbReference type="GO" id="GO:0034455">
    <property type="term" value="C:t-UTP complex"/>
    <property type="evidence" value="ECO:0007669"/>
    <property type="project" value="TreeGrafter"/>
</dbReference>
<gene>
    <name evidence="3" type="ORF">B0A52_08827</name>
</gene>
<accession>A0A438MUP7</accession>
<feature type="compositionally biased region" description="Polar residues" evidence="2">
    <location>
        <begin position="579"/>
        <end position="589"/>
    </location>
</feature>